<reference evidence="1" key="1">
    <citation type="submission" date="2020-11" db="EMBL/GenBank/DDBJ databases">
        <title>Nocardia NEAU-351.nov., a novel actinomycete isolated from the cow dung.</title>
        <authorList>
            <person name="Zhang X."/>
        </authorList>
    </citation>
    <scope>NUCLEOTIDE SEQUENCE</scope>
    <source>
        <strain evidence="1">NEAU-351</strain>
    </source>
</reference>
<evidence type="ECO:0000313" key="1">
    <source>
        <dbReference type="EMBL" id="MBH0781718.1"/>
    </source>
</evidence>
<name>A0A931N8F2_9NOCA</name>
<dbReference type="RefSeq" id="WP_196154001.1">
    <property type="nucleotide sequence ID" value="NZ_JADMLG010000028.1"/>
</dbReference>
<dbReference type="EMBL" id="JADMLG010000028">
    <property type="protein sequence ID" value="MBH0781718.1"/>
    <property type="molecule type" value="Genomic_DNA"/>
</dbReference>
<keyword evidence="2" id="KW-1185">Reference proteome</keyword>
<protein>
    <submittedName>
        <fullName evidence="1">Uncharacterized protein</fullName>
    </submittedName>
</protein>
<comment type="caution">
    <text evidence="1">The sequence shown here is derived from an EMBL/GenBank/DDBJ whole genome shotgun (WGS) entry which is preliminary data.</text>
</comment>
<evidence type="ECO:0000313" key="2">
    <source>
        <dbReference type="Proteomes" id="UP000655751"/>
    </source>
</evidence>
<proteinExistence type="predicted"/>
<dbReference type="AlphaFoldDB" id="A0A931N8F2"/>
<organism evidence="1 2">
    <name type="scientific">Nocardia bovistercoris</name>
    <dbReference type="NCBI Taxonomy" id="2785916"/>
    <lineage>
        <taxon>Bacteria</taxon>
        <taxon>Bacillati</taxon>
        <taxon>Actinomycetota</taxon>
        <taxon>Actinomycetes</taxon>
        <taxon>Mycobacteriales</taxon>
        <taxon>Nocardiaceae</taxon>
        <taxon>Nocardia</taxon>
    </lineage>
</organism>
<gene>
    <name evidence="1" type="ORF">IT779_36135</name>
</gene>
<sequence length="49" mass="5444">MDFSVAEFEEVIRNIEERLDGLDSQAQFAYRAAATAHNAAATRTPRMTA</sequence>
<accession>A0A931N8F2</accession>
<dbReference type="Proteomes" id="UP000655751">
    <property type="component" value="Unassembled WGS sequence"/>
</dbReference>